<sequence length="314" mass="33423">MAANFPEGHGDESPPSLTPSTFTDCMAALEEAYDGGLSPLGASTLNRWWGYASDGDISKLPVVDGMVPWEYLKSVCGQKLQGSVSDLDSDQKELLANWHSDASDVFVRYLGRMHDQLQNYAGAPGNSGGSAGASGGGWVDQVAALLESAYTVQVAFKKDLYAIAHATYKALKELNAMFSWDNTKKFALLVVNVASVAINPGNLALFASDVANQVFAQALSTTAATAGSYLFKKPADNASIGGDHDWDVFDSMNSAITTTLNKYKDSVRTVTSAMDRLWPSLNYAATNPPRCGAVGPVNEVSPSLNLRNFFPNAG</sequence>
<protein>
    <submittedName>
        <fullName evidence="2">Uncharacterized protein</fullName>
    </submittedName>
</protein>
<dbReference type="EMBL" id="BSTI01000017">
    <property type="protein sequence ID" value="GLY69611.1"/>
    <property type="molecule type" value="Genomic_DNA"/>
</dbReference>
<dbReference type="Proteomes" id="UP001165136">
    <property type="component" value="Unassembled WGS sequence"/>
</dbReference>
<comment type="caution">
    <text evidence="2">The sequence shown here is derived from an EMBL/GenBank/DDBJ whole genome shotgun (WGS) entry which is preliminary data.</text>
</comment>
<name>A0A9W6R527_9PSEU</name>
<organism evidence="2 3">
    <name type="scientific">Amycolatopsis taiwanensis</name>
    <dbReference type="NCBI Taxonomy" id="342230"/>
    <lineage>
        <taxon>Bacteria</taxon>
        <taxon>Bacillati</taxon>
        <taxon>Actinomycetota</taxon>
        <taxon>Actinomycetes</taxon>
        <taxon>Pseudonocardiales</taxon>
        <taxon>Pseudonocardiaceae</taxon>
        <taxon>Amycolatopsis</taxon>
    </lineage>
</organism>
<dbReference type="AlphaFoldDB" id="A0A9W6R527"/>
<proteinExistence type="predicted"/>
<accession>A0A9W6R527</accession>
<keyword evidence="3" id="KW-1185">Reference proteome</keyword>
<dbReference type="RefSeq" id="WP_285489098.1">
    <property type="nucleotide sequence ID" value="NZ_BSTI01000017.1"/>
</dbReference>
<feature type="region of interest" description="Disordered" evidence="1">
    <location>
        <begin position="1"/>
        <end position="20"/>
    </location>
</feature>
<evidence type="ECO:0000313" key="2">
    <source>
        <dbReference type="EMBL" id="GLY69611.1"/>
    </source>
</evidence>
<evidence type="ECO:0000256" key="1">
    <source>
        <dbReference type="SAM" id="MobiDB-lite"/>
    </source>
</evidence>
<gene>
    <name evidence="2" type="ORF">Atai01_62300</name>
</gene>
<reference evidence="2" key="1">
    <citation type="submission" date="2023-03" db="EMBL/GenBank/DDBJ databases">
        <title>Amycolatopsis taiwanensis NBRC 103393.</title>
        <authorList>
            <person name="Ichikawa N."/>
            <person name="Sato H."/>
            <person name="Tonouchi N."/>
        </authorList>
    </citation>
    <scope>NUCLEOTIDE SEQUENCE</scope>
    <source>
        <strain evidence="2">NBRC 103393</strain>
    </source>
</reference>
<evidence type="ECO:0000313" key="3">
    <source>
        <dbReference type="Proteomes" id="UP001165136"/>
    </source>
</evidence>